<keyword evidence="3" id="KW-1185">Reference proteome</keyword>
<evidence type="ECO:0000256" key="1">
    <source>
        <dbReference type="SAM" id="SignalP"/>
    </source>
</evidence>
<dbReference type="Proteomes" id="UP000823388">
    <property type="component" value="Chromosome 7N"/>
</dbReference>
<feature type="signal peptide" evidence="1">
    <location>
        <begin position="1"/>
        <end position="28"/>
    </location>
</feature>
<dbReference type="AlphaFoldDB" id="A0A8T0PVF6"/>
<proteinExistence type="predicted"/>
<organism evidence="2 3">
    <name type="scientific">Panicum virgatum</name>
    <name type="common">Blackwell switchgrass</name>
    <dbReference type="NCBI Taxonomy" id="38727"/>
    <lineage>
        <taxon>Eukaryota</taxon>
        <taxon>Viridiplantae</taxon>
        <taxon>Streptophyta</taxon>
        <taxon>Embryophyta</taxon>
        <taxon>Tracheophyta</taxon>
        <taxon>Spermatophyta</taxon>
        <taxon>Magnoliopsida</taxon>
        <taxon>Liliopsida</taxon>
        <taxon>Poales</taxon>
        <taxon>Poaceae</taxon>
        <taxon>PACMAD clade</taxon>
        <taxon>Panicoideae</taxon>
        <taxon>Panicodae</taxon>
        <taxon>Paniceae</taxon>
        <taxon>Panicinae</taxon>
        <taxon>Panicum</taxon>
        <taxon>Panicum sect. Hiantes</taxon>
    </lineage>
</organism>
<comment type="caution">
    <text evidence="2">The sequence shown here is derived from an EMBL/GenBank/DDBJ whole genome shotgun (WGS) entry which is preliminary data.</text>
</comment>
<sequence>MACKMMVAAAAAASVLVLSFLFLSGADGLQIGAPGCTIHPSRVPDCEFCKDRCQLEGGVSGLCDGNKRCMCISCSSSGAWPPRLK</sequence>
<feature type="chain" id="PRO_5035911817" evidence="1">
    <location>
        <begin position="29"/>
        <end position="85"/>
    </location>
</feature>
<evidence type="ECO:0000313" key="3">
    <source>
        <dbReference type="Proteomes" id="UP000823388"/>
    </source>
</evidence>
<protein>
    <submittedName>
        <fullName evidence="2">Uncharacterized protein</fullName>
    </submittedName>
</protein>
<gene>
    <name evidence="2" type="ORF">PVAP13_7NG056100</name>
</gene>
<accession>A0A8T0PVF6</accession>
<keyword evidence="1" id="KW-0732">Signal</keyword>
<evidence type="ECO:0000313" key="2">
    <source>
        <dbReference type="EMBL" id="KAG2565055.1"/>
    </source>
</evidence>
<reference evidence="2" key="1">
    <citation type="submission" date="2020-05" db="EMBL/GenBank/DDBJ databases">
        <title>WGS assembly of Panicum virgatum.</title>
        <authorList>
            <person name="Lovell J.T."/>
            <person name="Jenkins J."/>
            <person name="Shu S."/>
            <person name="Juenger T.E."/>
            <person name="Schmutz J."/>
        </authorList>
    </citation>
    <scope>NUCLEOTIDE SEQUENCE</scope>
    <source>
        <strain evidence="2">AP13</strain>
    </source>
</reference>
<dbReference type="EMBL" id="CM029050">
    <property type="protein sequence ID" value="KAG2565055.1"/>
    <property type="molecule type" value="Genomic_DNA"/>
</dbReference>
<name>A0A8T0PVF6_PANVG</name>